<proteinExistence type="inferred from homology"/>
<sequence length="390" mass="42544">MKPVQLSGASSYLLTPGNFSPNGGFQEGKPRFFDGPIRSDFVLEPGEILISMTDLSRNIDTLGSPMIVPEHDRWKYLHNQRLGKLVVKSENVDPSWLYHRLRMADYRHYIAATSTGTTVHHTSPSTISEFEFRLPPMPIQSVIGRLLRVLDDKIAANSHTVKMALQLQLAVWQTHTENADLIPLVEVAGPVLGGTPPRKDEASWNGGHKWASVADITASPRSHLLTTVETISDVAAKKKRFSPLPAGSVLLSARGTVGRVVSIVGPTSFNQSAYGFEAKPGFDAALRLAVMSAVKELRAKSHGSVFSTITKTQIQEALVPSVFSDHAQPLHRKLNTLEDLIVALERENLILAKTRDELLPLLMSGKITVKEAEQEATAAGPDIAGEESEA</sequence>
<feature type="domain" description="Type I restriction modification DNA specificity" evidence="4">
    <location>
        <begin position="44"/>
        <end position="158"/>
    </location>
</feature>
<dbReference type="SUPFAM" id="SSF116734">
    <property type="entry name" value="DNA methylase specificity domain"/>
    <property type="match status" value="2"/>
</dbReference>
<organism evidence="5 6">
    <name type="scientific">Corynebacterium timonense</name>
    <dbReference type="NCBI Taxonomy" id="441500"/>
    <lineage>
        <taxon>Bacteria</taxon>
        <taxon>Bacillati</taxon>
        <taxon>Actinomycetota</taxon>
        <taxon>Actinomycetes</taxon>
        <taxon>Mycobacteriales</taxon>
        <taxon>Corynebacteriaceae</taxon>
        <taxon>Corynebacterium</taxon>
    </lineage>
</organism>
<dbReference type="EMBL" id="LT629765">
    <property type="protein sequence ID" value="SDS80295.1"/>
    <property type="molecule type" value="Genomic_DNA"/>
</dbReference>
<keyword evidence="2" id="KW-0680">Restriction system</keyword>
<dbReference type="Pfam" id="PF01420">
    <property type="entry name" value="Methylase_S"/>
    <property type="match status" value="2"/>
</dbReference>
<comment type="similarity">
    <text evidence="1">Belongs to the type-I restriction system S methylase family.</text>
</comment>
<evidence type="ECO:0000259" key="4">
    <source>
        <dbReference type="Pfam" id="PF01420"/>
    </source>
</evidence>
<dbReference type="AlphaFoldDB" id="A0A1H1V6H1"/>
<evidence type="ECO:0000256" key="2">
    <source>
        <dbReference type="ARBA" id="ARBA00022747"/>
    </source>
</evidence>
<evidence type="ECO:0000256" key="3">
    <source>
        <dbReference type="ARBA" id="ARBA00023125"/>
    </source>
</evidence>
<protein>
    <submittedName>
        <fullName evidence="5">Type I restriction enzyme, S subunit</fullName>
    </submittedName>
</protein>
<gene>
    <name evidence="5" type="ORF">SAMN04488539_2427</name>
</gene>
<dbReference type="Gene3D" id="3.90.220.20">
    <property type="entry name" value="DNA methylase specificity domains"/>
    <property type="match status" value="2"/>
</dbReference>
<keyword evidence="3" id="KW-0238">DNA-binding</keyword>
<dbReference type="InterPro" id="IPR000055">
    <property type="entry name" value="Restrct_endonuc_typeI_TRD"/>
</dbReference>
<evidence type="ECO:0000313" key="6">
    <source>
        <dbReference type="Proteomes" id="UP000182237"/>
    </source>
</evidence>
<dbReference type="STRING" id="1203190.GCA_000312345_02025"/>
<feature type="domain" description="Type I restriction modification DNA specificity" evidence="4">
    <location>
        <begin position="193"/>
        <end position="320"/>
    </location>
</feature>
<dbReference type="PANTHER" id="PTHR30408:SF12">
    <property type="entry name" value="TYPE I RESTRICTION ENZYME MJAVIII SPECIFICITY SUBUNIT"/>
    <property type="match status" value="1"/>
</dbReference>
<accession>A0A1H1V6H1</accession>
<dbReference type="GO" id="GO:0003677">
    <property type="term" value="F:DNA binding"/>
    <property type="evidence" value="ECO:0007669"/>
    <property type="project" value="UniProtKB-KW"/>
</dbReference>
<dbReference type="CDD" id="cd17243">
    <property type="entry name" value="RMtype1_S_AchA6I-TRD2-CR2_like"/>
    <property type="match status" value="1"/>
</dbReference>
<keyword evidence="6" id="KW-1185">Reference proteome</keyword>
<reference evidence="5 6" key="1">
    <citation type="submission" date="2016-10" db="EMBL/GenBank/DDBJ databases">
        <authorList>
            <person name="de Groot N.N."/>
        </authorList>
    </citation>
    <scope>NUCLEOTIDE SEQUENCE [LARGE SCALE GENOMIC DNA]</scope>
    <source>
        <strain evidence="5 6">DSM 45434</strain>
    </source>
</reference>
<dbReference type="RefSeq" id="WP_331712322.1">
    <property type="nucleotide sequence ID" value="NZ_LT629765.1"/>
</dbReference>
<dbReference type="InterPro" id="IPR052021">
    <property type="entry name" value="Type-I_RS_S_subunit"/>
</dbReference>
<dbReference type="Proteomes" id="UP000182237">
    <property type="component" value="Chromosome I"/>
</dbReference>
<dbReference type="GO" id="GO:0009307">
    <property type="term" value="P:DNA restriction-modification system"/>
    <property type="evidence" value="ECO:0007669"/>
    <property type="project" value="UniProtKB-KW"/>
</dbReference>
<evidence type="ECO:0000313" key="5">
    <source>
        <dbReference type="EMBL" id="SDS80295.1"/>
    </source>
</evidence>
<dbReference type="InterPro" id="IPR044946">
    <property type="entry name" value="Restrct_endonuc_typeI_TRD_sf"/>
</dbReference>
<dbReference type="PANTHER" id="PTHR30408">
    <property type="entry name" value="TYPE-1 RESTRICTION ENZYME ECOKI SPECIFICITY PROTEIN"/>
    <property type="match status" value="1"/>
</dbReference>
<evidence type="ECO:0000256" key="1">
    <source>
        <dbReference type="ARBA" id="ARBA00010923"/>
    </source>
</evidence>
<name>A0A1H1V6H1_9CORY</name>